<gene>
    <name evidence="2" type="ORF">PLOB_00022634</name>
</gene>
<organism evidence="2 3">
    <name type="scientific">Porites lobata</name>
    <dbReference type="NCBI Taxonomy" id="104759"/>
    <lineage>
        <taxon>Eukaryota</taxon>
        <taxon>Metazoa</taxon>
        <taxon>Cnidaria</taxon>
        <taxon>Anthozoa</taxon>
        <taxon>Hexacorallia</taxon>
        <taxon>Scleractinia</taxon>
        <taxon>Fungiina</taxon>
        <taxon>Poritidae</taxon>
        <taxon>Porites</taxon>
    </lineage>
</organism>
<protein>
    <submittedName>
        <fullName evidence="2">Uncharacterized protein</fullName>
    </submittedName>
</protein>
<evidence type="ECO:0000313" key="2">
    <source>
        <dbReference type="EMBL" id="CAH3179975.1"/>
    </source>
</evidence>
<name>A0ABN8RKQ4_9CNID</name>
<accession>A0ABN8RKQ4</accession>
<feature type="compositionally biased region" description="Low complexity" evidence="1">
    <location>
        <begin position="1115"/>
        <end position="1139"/>
    </location>
</feature>
<feature type="non-terminal residue" evidence="2">
    <location>
        <position position="1"/>
    </location>
</feature>
<feature type="compositionally biased region" description="Polar residues" evidence="1">
    <location>
        <begin position="1184"/>
        <end position="1193"/>
    </location>
</feature>
<feature type="region of interest" description="Disordered" evidence="1">
    <location>
        <begin position="1107"/>
        <end position="1145"/>
    </location>
</feature>
<feature type="compositionally biased region" description="Basic and acidic residues" evidence="1">
    <location>
        <begin position="926"/>
        <end position="952"/>
    </location>
</feature>
<keyword evidence="3" id="KW-1185">Reference proteome</keyword>
<reference evidence="2 3" key="1">
    <citation type="submission" date="2022-05" db="EMBL/GenBank/DDBJ databases">
        <authorList>
            <consortium name="Genoscope - CEA"/>
            <person name="William W."/>
        </authorList>
    </citation>
    <scope>NUCLEOTIDE SEQUENCE [LARGE SCALE GENOMIC DNA]</scope>
</reference>
<dbReference type="EMBL" id="CALNXK010000267">
    <property type="protein sequence ID" value="CAH3179975.1"/>
    <property type="molecule type" value="Genomic_DNA"/>
</dbReference>
<feature type="region of interest" description="Disordered" evidence="1">
    <location>
        <begin position="431"/>
        <end position="468"/>
    </location>
</feature>
<evidence type="ECO:0000256" key="1">
    <source>
        <dbReference type="SAM" id="MobiDB-lite"/>
    </source>
</evidence>
<feature type="region of interest" description="Disordered" evidence="1">
    <location>
        <begin position="874"/>
        <end position="964"/>
    </location>
</feature>
<feature type="region of interest" description="Disordered" evidence="1">
    <location>
        <begin position="201"/>
        <end position="220"/>
    </location>
</feature>
<sequence length="1212" mass="136218">PSLTSNYHLEPKSKIQNYGDLYNNGDVALQSVFPQLSQGEDGLISEKMSDQQATSRTGDVAYSMVKGPTRLAPRKSYVTASLNERLGQLNDPMLIKLKSILRSLRKRSTKNIDGKQVVYSTSNTGAFQRGRRHAITGTYNLYKDNLNSEKVSERKSAIDKEKGGPNWGFLNDFSPNLRLASMILLKQKRDGFHKRDLHVHSRSLGKSSGKENPLAERSEQETIVRATQNQPKQGMLFKNQSRTSLVPTIKSLNTTIPARATQKGSQKMHKRKNSKTSRHFIQDRISGAYIYPAKKYGHGTFWSPYGTGPDQRQMMQFLDSKEQFQAQQMEMENRLRAMRSRGLLNSLAFINPHFVSRPPLPYPMMPFQRQQYDYMERKEFPARRFPFRNSLQFMPTANYNFFPIRNLGFFSGMREPDIETNIENELQEKSEYPAESDQGSVVENNLNFPSFPPPQEGVKELSQNDQSSLDGRYPQVIQVEANKLYRDIPNGNTSPYDDRIQGSSSYISPQLTSMQAVNQPLTMSHKWFPIGKNKMSLMADPRKVSSQWPSRLPGLERALTLNILQGRGFFPSIYKPVLRSVYKDTETRFQPFYDNGESYSGFSKYGSGIERESKGFSRRNQITMPTHKMEVKKEPVKKLANKTKGEGIQVTKESSSVLKFKEHLGRRNGLHHPLIDSKREENSSEKLHHATEQIVNPKINSNKMQQPSLANRPKNKGRVTRNYVNMVNYALNHHMLPNIRSFGPLYTPIGLGSDRGVSWEQLMATKTPSEGYLVKGRLSGLGNFIRRWPLGSERQFNQVDVPQPMTYLSHEQVAQIPETSFSRDNAQMQAPYAESMTAFQSNGNEESNEPHQTPEYYANEEKETEHNGAQIITLPSNYAGGENGVTQNLGNPFDGGPAYPEQSITELKPSAESAPENGLAESSLSSRRDLTDSGETFAEKDDMQGDTHDTHFGTDATFTPGLLDGLDNTQASLLQRQIEGRNPDREGPLGFSDRFHFMPRPQAFIHQRAHYRSKGIGNNLGIRDGHRIRLPNLSLDSIEKMIDSASMGNGKAAHDINGLHGYGSKSKGSVDQAGLDDNQDWKSALMNQSPTEFNSQLENAMLQWNSATKPHHKTASSSESSLDSSSDTVSVPSTSATDSQDIVPGITFDTQGQRPGPLFMSKAPPGLESDSSFETVLMVPPQGKTLQEQSGTKKATIHRKEVQHETTTKSRD</sequence>
<feature type="compositionally biased region" description="Basic and acidic residues" evidence="1">
    <location>
        <begin position="1198"/>
        <end position="1212"/>
    </location>
</feature>
<comment type="caution">
    <text evidence="2">The sequence shown here is derived from an EMBL/GenBank/DDBJ whole genome shotgun (WGS) entry which is preliminary data.</text>
</comment>
<dbReference type="Proteomes" id="UP001159405">
    <property type="component" value="Unassembled WGS sequence"/>
</dbReference>
<evidence type="ECO:0000313" key="3">
    <source>
        <dbReference type="Proteomes" id="UP001159405"/>
    </source>
</evidence>
<proteinExistence type="predicted"/>
<feature type="compositionally biased region" description="Polar residues" evidence="1">
    <location>
        <begin position="437"/>
        <end position="448"/>
    </location>
</feature>
<feature type="region of interest" description="Disordered" evidence="1">
    <location>
        <begin position="1182"/>
        <end position="1212"/>
    </location>
</feature>